<dbReference type="Gene3D" id="3.30.1130.10">
    <property type="match status" value="1"/>
</dbReference>
<dbReference type="SUPFAM" id="SSF55620">
    <property type="entry name" value="Tetrahydrobiopterin biosynthesis enzymes-like"/>
    <property type="match status" value="1"/>
</dbReference>
<evidence type="ECO:0000256" key="5">
    <source>
        <dbReference type="ARBA" id="ARBA00023239"/>
    </source>
</evidence>
<organism evidence="8 9">
    <name type="scientific">Pelodictyon luteolum</name>
    <dbReference type="NCBI Taxonomy" id="1100"/>
    <lineage>
        <taxon>Bacteria</taxon>
        <taxon>Pseudomonadati</taxon>
        <taxon>Chlorobiota</taxon>
        <taxon>Chlorobiia</taxon>
        <taxon>Chlorobiales</taxon>
        <taxon>Chlorobiaceae</taxon>
        <taxon>Chlorobium/Pelodictyon group</taxon>
        <taxon>Pelodictyon</taxon>
    </lineage>
</organism>
<dbReference type="InterPro" id="IPR006156">
    <property type="entry name" value="Dihydroneopterin_aldolase"/>
</dbReference>
<dbReference type="UniPathway" id="UPA00077">
    <property type="reaction ID" value="UER00154"/>
</dbReference>
<dbReference type="EMBL" id="LVWG01000036">
    <property type="protein sequence ID" value="KZK73443.1"/>
    <property type="molecule type" value="Genomic_DNA"/>
</dbReference>
<keyword evidence="4 6" id="KW-0289">Folate biosynthesis</keyword>
<dbReference type="InterPro" id="IPR043133">
    <property type="entry name" value="GTP-CH-I_C/QueF"/>
</dbReference>
<accession>A0A165L165</accession>
<dbReference type="PANTHER" id="PTHR42844">
    <property type="entry name" value="DIHYDRONEOPTERIN ALDOLASE 1-RELATED"/>
    <property type="match status" value="1"/>
</dbReference>
<dbReference type="RefSeq" id="WP_011357032.1">
    <property type="nucleotide sequence ID" value="NZ_LVWG01000036.1"/>
</dbReference>
<dbReference type="Proteomes" id="UP000076481">
    <property type="component" value="Unassembled WGS sequence"/>
</dbReference>
<evidence type="ECO:0000259" key="7">
    <source>
        <dbReference type="SMART" id="SM00905"/>
    </source>
</evidence>
<evidence type="ECO:0000313" key="8">
    <source>
        <dbReference type="EMBL" id="KZK73443.1"/>
    </source>
</evidence>
<sequence length="125" mass="14120">MTHISRSSVRLSNMVFYAHHGVLREEHRIGAKYEVDAELTFDFTGAAMNDDITKTVDYGAVYSRIRMALTGKKYFLIEAVAWEIARDLLGDFPAVSEVGIKVRKRNPPVDGICDYAEADCTMQRD</sequence>
<evidence type="ECO:0000256" key="1">
    <source>
        <dbReference type="ARBA" id="ARBA00001353"/>
    </source>
</evidence>
<dbReference type="NCBIfam" id="TIGR00526">
    <property type="entry name" value="folB_dom"/>
    <property type="match status" value="1"/>
</dbReference>
<dbReference type="EC" id="4.1.2.25" evidence="6"/>
<comment type="pathway">
    <text evidence="2 6">Cofactor biosynthesis; tetrahydrofolate biosynthesis; 2-amino-4-hydroxy-6-hydroxymethyl-7,8-dihydropteridine diphosphate from 7,8-dihydroneopterin triphosphate: step 3/4.</text>
</comment>
<gene>
    <name evidence="8" type="ORF">A3K90_01545</name>
</gene>
<evidence type="ECO:0000313" key="9">
    <source>
        <dbReference type="Proteomes" id="UP000076481"/>
    </source>
</evidence>
<evidence type="ECO:0000256" key="4">
    <source>
        <dbReference type="ARBA" id="ARBA00022909"/>
    </source>
</evidence>
<dbReference type="GO" id="GO:0005737">
    <property type="term" value="C:cytoplasm"/>
    <property type="evidence" value="ECO:0007669"/>
    <property type="project" value="TreeGrafter"/>
</dbReference>
<dbReference type="AlphaFoldDB" id="A0A165L165"/>
<evidence type="ECO:0000256" key="6">
    <source>
        <dbReference type="RuleBase" id="RU362079"/>
    </source>
</evidence>
<comment type="caution">
    <text evidence="8">The sequence shown here is derived from an EMBL/GenBank/DDBJ whole genome shotgun (WGS) entry which is preliminary data.</text>
</comment>
<proteinExistence type="inferred from homology"/>
<protein>
    <recommendedName>
        <fullName evidence="6">7,8-dihydroneopterin aldolase</fullName>
        <ecNumber evidence="6">4.1.2.25</ecNumber>
    </recommendedName>
</protein>
<dbReference type="InterPro" id="IPR006157">
    <property type="entry name" value="FolB_dom"/>
</dbReference>
<dbReference type="PANTHER" id="PTHR42844:SF1">
    <property type="entry name" value="DIHYDRONEOPTERIN ALDOLASE 1-RELATED"/>
    <property type="match status" value="1"/>
</dbReference>
<comment type="function">
    <text evidence="6">Catalyzes the conversion of 7,8-dihydroneopterin to 6-hydroxymethyl-7,8-dihydropterin.</text>
</comment>
<dbReference type="SMART" id="SM00905">
    <property type="entry name" value="FolB"/>
    <property type="match status" value="1"/>
</dbReference>
<keyword evidence="5 6" id="KW-0456">Lyase</keyword>
<dbReference type="Pfam" id="PF02152">
    <property type="entry name" value="FolB"/>
    <property type="match status" value="1"/>
</dbReference>
<evidence type="ECO:0000256" key="2">
    <source>
        <dbReference type="ARBA" id="ARBA00005013"/>
    </source>
</evidence>
<dbReference type="GO" id="GO:0046656">
    <property type="term" value="P:folic acid biosynthetic process"/>
    <property type="evidence" value="ECO:0007669"/>
    <property type="project" value="UniProtKB-UniRule"/>
</dbReference>
<reference evidence="8 9" key="1">
    <citation type="submission" date="2016-03" db="EMBL/GenBank/DDBJ databases">
        <title>Speciation and ecological success in dimly lit waters: horizontal gene transfer in a green sulfur bacteria bloom unveiled by metagenomic assembly.</title>
        <authorList>
            <person name="Llorens-Mares T."/>
            <person name="Liu Z."/>
            <person name="Allen L.Z."/>
            <person name="Rusch D.B."/>
            <person name="Craig M.T."/>
            <person name="Dupont C.L."/>
            <person name="Bryant D.A."/>
            <person name="Casamayor E.O."/>
        </authorList>
    </citation>
    <scope>NUCLEOTIDE SEQUENCE [LARGE SCALE GENOMIC DNA]</scope>
    <source>
        <strain evidence="8">CIII</strain>
    </source>
</reference>
<evidence type="ECO:0000256" key="3">
    <source>
        <dbReference type="ARBA" id="ARBA00005708"/>
    </source>
</evidence>
<comment type="similarity">
    <text evidence="3 6">Belongs to the DHNA family.</text>
</comment>
<dbReference type="GO" id="GO:0046654">
    <property type="term" value="P:tetrahydrofolate biosynthetic process"/>
    <property type="evidence" value="ECO:0007669"/>
    <property type="project" value="UniProtKB-UniRule"/>
</dbReference>
<dbReference type="GO" id="GO:0004150">
    <property type="term" value="F:dihydroneopterin aldolase activity"/>
    <property type="evidence" value="ECO:0007669"/>
    <property type="project" value="UniProtKB-UniRule"/>
</dbReference>
<dbReference type="OMA" id="GHYKSVA"/>
<comment type="catalytic activity">
    <reaction evidence="1 6">
        <text>7,8-dihydroneopterin = 6-hydroxymethyl-7,8-dihydropterin + glycolaldehyde</text>
        <dbReference type="Rhea" id="RHEA:10540"/>
        <dbReference type="ChEBI" id="CHEBI:17001"/>
        <dbReference type="ChEBI" id="CHEBI:17071"/>
        <dbReference type="ChEBI" id="CHEBI:44841"/>
        <dbReference type="EC" id="4.1.2.25"/>
    </reaction>
</comment>
<feature type="domain" description="Dihydroneopterin aldolase/epimerase" evidence="7">
    <location>
        <begin position="9"/>
        <end position="122"/>
    </location>
</feature>
<dbReference type="NCBIfam" id="TIGR00525">
    <property type="entry name" value="folB"/>
    <property type="match status" value="1"/>
</dbReference>
<name>A0A165L165_PELLU</name>